<gene>
    <name evidence="6" type="ORF">LARSCL_LOCUS18882</name>
</gene>
<evidence type="ECO:0000256" key="3">
    <source>
        <dbReference type="ARBA" id="ARBA00022824"/>
    </source>
</evidence>
<evidence type="ECO:0000256" key="2">
    <source>
        <dbReference type="ARBA" id="ARBA00022692"/>
    </source>
</evidence>
<comment type="caution">
    <text evidence="6">The sequence shown here is derived from an EMBL/GenBank/DDBJ whole genome shotgun (WGS) entry which is preliminary data.</text>
</comment>
<comment type="subcellular location">
    <subcellularLocation>
        <location evidence="1">Endoplasmic reticulum membrane</location>
        <topology evidence="1">Multi-pass membrane protein</topology>
    </subcellularLocation>
</comment>
<name>A0AAV2BF15_9ARAC</name>
<dbReference type="Proteomes" id="UP001497382">
    <property type="component" value="Unassembled WGS sequence"/>
</dbReference>
<dbReference type="AlphaFoldDB" id="A0AAV2BF15"/>
<dbReference type="InterPro" id="IPR021013">
    <property type="entry name" value="ATPase_Vma12"/>
</dbReference>
<dbReference type="PANTHER" id="PTHR31394:SF1">
    <property type="entry name" value="TRANSMEMBRANE PROTEIN 199"/>
    <property type="match status" value="1"/>
</dbReference>
<keyword evidence="2" id="KW-0812">Transmembrane</keyword>
<keyword evidence="4" id="KW-1133">Transmembrane helix</keyword>
<evidence type="ECO:0000256" key="4">
    <source>
        <dbReference type="ARBA" id="ARBA00022989"/>
    </source>
</evidence>
<dbReference type="GO" id="GO:0005789">
    <property type="term" value="C:endoplasmic reticulum membrane"/>
    <property type="evidence" value="ECO:0007669"/>
    <property type="project" value="UniProtKB-SubCell"/>
</dbReference>
<organism evidence="6 7">
    <name type="scientific">Larinioides sclopetarius</name>
    <dbReference type="NCBI Taxonomy" id="280406"/>
    <lineage>
        <taxon>Eukaryota</taxon>
        <taxon>Metazoa</taxon>
        <taxon>Ecdysozoa</taxon>
        <taxon>Arthropoda</taxon>
        <taxon>Chelicerata</taxon>
        <taxon>Arachnida</taxon>
        <taxon>Araneae</taxon>
        <taxon>Araneomorphae</taxon>
        <taxon>Entelegynae</taxon>
        <taxon>Araneoidea</taxon>
        <taxon>Araneidae</taxon>
        <taxon>Larinioides</taxon>
    </lineage>
</organism>
<dbReference type="GO" id="GO:0070072">
    <property type="term" value="P:vacuolar proton-transporting V-type ATPase complex assembly"/>
    <property type="evidence" value="ECO:0007669"/>
    <property type="project" value="InterPro"/>
</dbReference>
<proteinExistence type="predicted"/>
<evidence type="ECO:0000256" key="5">
    <source>
        <dbReference type="ARBA" id="ARBA00023136"/>
    </source>
</evidence>
<keyword evidence="5" id="KW-0472">Membrane</keyword>
<sequence length="129" mass="14525">MGLDDIMLVPSENNSNLKESFKKHFAVDTKTKKEGLSIDNFLKLAKQERFKEGTIHEVLEKCELLFCSAPPPPRNPELEERISKLKAEQANAEYRSMTKSLLPPDKSISSLREDTSFDGPSLIYCSCCG</sequence>
<evidence type="ECO:0000256" key="1">
    <source>
        <dbReference type="ARBA" id="ARBA00004477"/>
    </source>
</evidence>
<dbReference type="EMBL" id="CAXIEN010000351">
    <property type="protein sequence ID" value="CAL1294718.1"/>
    <property type="molecule type" value="Genomic_DNA"/>
</dbReference>
<keyword evidence="3" id="KW-0256">Endoplasmic reticulum</keyword>
<evidence type="ECO:0000313" key="7">
    <source>
        <dbReference type="Proteomes" id="UP001497382"/>
    </source>
</evidence>
<evidence type="ECO:0000313" key="6">
    <source>
        <dbReference type="EMBL" id="CAL1294718.1"/>
    </source>
</evidence>
<keyword evidence="7" id="KW-1185">Reference proteome</keyword>
<protein>
    <submittedName>
        <fullName evidence="6">Uncharacterized protein</fullName>
    </submittedName>
</protein>
<dbReference type="PANTHER" id="PTHR31394">
    <property type="entry name" value="TRANSMEMBRANE PROTEIN 199"/>
    <property type="match status" value="1"/>
</dbReference>
<reference evidence="6 7" key="1">
    <citation type="submission" date="2024-04" db="EMBL/GenBank/DDBJ databases">
        <authorList>
            <person name="Rising A."/>
            <person name="Reimegard J."/>
            <person name="Sonavane S."/>
            <person name="Akerstrom W."/>
            <person name="Nylinder S."/>
            <person name="Hedman E."/>
            <person name="Kallberg Y."/>
        </authorList>
    </citation>
    <scope>NUCLEOTIDE SEQUENCE [LARGE SCALE GENOMIC DNA]</scope>
</reference>
<accession>A0AAV2BF15</accession>